<keyword evidence="3" id="KW-1185">Reference proteome</keyword>
<feature type="compositionally biased region" description="Basic residues" evidence="1">
    <location>
        <begin position="338"/>
        <end position="352"/>
    </location>
</feature>
<evidence type="ECO:0000313" key="3">
    <source>
        <dbReference type="Proteomes" id="UP001497392"/>
    </source>
</evidence>
<dbReference type="InterPro" id="IPR011009">
    <property type="entry name" value="Kinase-like_dom_sf"/>
</dbReference>
<evidence type="ECO:0000256" key="1">
    <source>
        <dbReference type="SAM" id="MobiDB-lite"/>
    </source>
</evidence>
<comment type="caution">
    <text evidence="2">The sequence shown here is derived from an EMBL/GenBank/DDBJ whole genome shotgun (WGS) entry which is preliminary data.</text>
</comment>
<sequence>MVTPATEPGRNVRPNTQFARVNTASFRGERGDATLRTSPDLVIRPGVQLAEGCFIGKQLGKGIQGEVYELLNERSEPMSLVLKTIPHGAVSAVTGMLPSMEREWAIGHRLALYCTTPTGDLHPGFMKVGAALIAESRRTESTNKKIRRQLKLGGKGSQKDPNKPGSNRRLNGDFRGMILERLSGKTLDKELAARRSGVQDVHFLREVLYQVLTALAAAQGVGFRHWDLRLKNIMEHRGPEHYRTYPITQAASCHDSAPLDMPLSPSTGANGSCDMSYGSTISVDSGPDEFAESGDHENAGKENAASAGQEDEWTDIQLQSSGDLGNTLAQSPPPAKKPALRKKLGGRSRRKALSGGNAAERELPTPTDTAQPEPESRPPILQYKIIDYGHSDFGDASLRDDGLAVEGPYFDPQDGLPKWMLRKGLPGIPPAERCYRAFWWRKGDVFRLLMSLQNVIDGCTWPKQDERAVQQLQGFIHHVTGKKITVYYTSAEASDKVALTCGPSAWRRSDGWLHGARKAFVRAQSYVIPYNPGITAREALALPFFSSGQAQGS</sequence>
<proteinExistence type="predicted"/>
<evidence type="ECO:0000313" key="2">
    <source>
        <dbReference type="EMBL" id="CAL5218374.1"/>
    </source>
</evidence>
<organism evidence="2 3">
    <name type="scientific">Coccomyxa viridis</name>
    <dbReference type="NCBI Taxonomy" id="1274662"/>
    <lineage>
        <taxon>Eukaryota</taxon>
        <taxon>Viridiplantae</taxon>
        <taxon>Chlorophyta</taxon>
        <taxon>core chlorophytes</taxon>
        <taxon>Trebouxiophyceae</taxon>
        <taxon>Trebouxiophyceae incertae sedis</taxon>
        <taxon>Coccomyxaceae</taxon>
        <taxon>Coccomyxa</taxon>
    </lineage>
</organism>
<feature type="region of interest" description="Disordered" evidence="1">
    <location>
        <begin position="149"/>
        <end position="171"/>
    </location>
</feature>
<dbReference type="Proteomes" id="UP001497392">
    <property type="component" value="Unassembled WGS sequence"/>
</dbReference>
<accession>A0ABP1FIW2</accession>
<dbReference type="EMBL" id="CAXHTA020000001">
    <property type="protein sequence ID" value="CAL5218374.1"/>
    <property type="molecule type" value="Genomic_DNA"/>
</dbReference>
<name>A0ABP1FIW2_9CHLO</name>
<gene>
    <name evidence="2" type="primary">g42</name>
    <name evidence="2" type="ORF">VP750_LOCUS33</name>
</gene>
<reference evidence="2 3" key="1">
    <citation type="submission" date="2024-06" db="EMBL/GenBank/DDBJ databases">
        <authorList>
            <person name="Kraege A."/>
            <person name="Thomma B."/>
        </authorList>
    </citation>
    <scope>NUCLEOTIDE SEQUENCE [LARGE SCALE GENOMIC DNA]</scope>
</reference>
<protein>
    <submittedName>
        <fullName evidence="2">G42 protein</fullName>
    </submittedName>
</protein>
<feature type="region of interest" description="Disordered" evidence="1">
    <location>
        <begin position="279"/>
        <end position="377"/>
    </location>
</feature>
<feature type="compositionally biased region" description="Polar residues" evidence="1">
    <location>
        <begin position="316"/>
        <end position="330"/>
    </location>
</feature>
<dbReference type="SUPFAM" id="SSF56112">
    <property type="entry name" value="Protein kinase-like (PK-like)"/>
    <property type="match status" value="1"/>
</dbReference>